<accession>A0A1A8ZJ96</accession>
<dbReference type="InterPro" id="IPR011766">
    <property type="entry name" value="TPP_enzyme_TPP-bd"/>
</dbReference>
<dbReference type="InterPro" id="IPR051818">
    <property type="entry name" value="TPP_dependent_decarboxylase"/>
</dbReference>
<evidence type="ECO:0000313" key="4">
    <source>
        <dbReference type="EMBL" id="SBT43918.1"/>
    </source>
</evidence>
<keyword evidence="5" id="KW-1185">Reference proteome</keyword>
<dbReference type="SUPFAM" id="SSF52518">
    <property type="entry name" value="Thiamin diphosphate-binding fold (THDP-binding)"/>
    <property type="match status" value="1"/>
</dbReference>
<dbReference type="InterPro" id="IPR029061">
    <property type="entry name" value="THDP-binding"/>
</dbReference>
<feature type="domain" description="Thiamine pyrophosphate enzyme TPP-binding" evidence="3">
    <location>
        <begin position="42"/>
        <end position="162"/>
    </location>
</feature>
<dbReference type="PANTHER" id="PTHR42818:SF1">
    <property type="entry name" value="SULFOPYRUVATE DECARBOXYLASE"/>
    <property type="match status" value="1"/>
</dbReference>
<keyword evidence="1" id="KW-0210">Decarboxylase</keyword>
<keyword evidence="2" id="KW-0456">Lyase</keyword>
<evidence type="ECO:0000313" key="5">
    <source>
        <dbReference type="Proteomes" id="UP000198765"/>
    </source>
</evidence>
<dbReference type="Gene3D" id="3.40.50.970">
    <property type="match status" value="1"/>
</dbReference>
<dbReference type="AlphaFoldDB" id="A0A1A8ZJ96"/>
<dbReference type="GO" id="GO:0000287">
    <property type="term" value="F:magnesium ion binding"/>
    <property type="evidence" value="ECO:0007669"/>
    <property type="project" value="UniProtKB-ARBA"/>
</dbReference>
<dbReference type="GO" id="GO:0016831">
    <property type="term" value="F:carboxy-lyase activity"/>
    <property type="evidence" value="ECO:0007669"/>
    <property type="project" value="UniProtKB-KW"/>
</dbReference>
<evidence type="ECO:0000259" key="3">
    <source>
        <dbReference type="Pfam" id="PF02775"/>
    </source>
</evidence>
<dbReference type="Pfam" id="PF02775">
    <property type="entry name" value="TPP_enzyme_C"/>
    <property type="match status" value="1"/>
</dbReference>
<sequence length="196" mass="20151">MGCLQLTSKRQAIAAILNAAGSTPVICTTGYTSRIAQSLGHRPHNFYMTGSMGLAAALGAGVASATARPVIVIDGDGSVLMNTSALCTIGSMPALPLTHIVLDDGRYASTGGQPTYSERHDLTGIASAAGYPYVMSTAEPTELTATVARRATGQAGPLFLHCRLSTSAEDPGPRVAEALHEHAAGFRRAVLGQATE</sequence>
<dbReference type="GO" id="GO:0030976">
    <property type="term" value="F:thiamine pyrophosphate binding"/>
    <property type="evidence" value="ECO:0007669"/>
    <property type="project" value="InterPro"/>
</dbReference>
<dbReference type="PANTHER" id="PTHR42818">
    <property type="entry name" value="SULFOPYRUVATE DECARBOXYLASE SUBUNIT ALPHA"/>
    <property type="match status" value="1"/>
</dbReference>
<dbReference type="EMBL" id="LT594324">
    <property type="protein sequence ID" value="SBT43918.1"/>
    <property type="molecule type" value="Genomic_DNA"/>
</dbReference>
<proteinExistence type="predicted"/>
<name>A0A1A8ZJ96_9ACTN</name>
<evidence type="ECO:0000256" key="1">
    <source>
        <dbReference type="ARBA" id="ARBA00022793"/>
    </source>
</evidence>
<dbReference type="PATRIC" id="fig|299146.4.peg.1983"/>
<gene>
    <name evidence="4" type="ORF">GA0070621_1922</name>
</gene>
<reference evidence="4 5" key="1">
    <citation type="submission" date="2016-06" db="EMBL/GenBank/DDBJ databases">
        <authorList>
            <person name="Kjaerup R.B."/>
            <person name="Dalgaard T.S."/>
            <person name="Juul-Madsen H.R."/>
        </authorList>
    </citation>
    <scope>NUCLEOTIDE SEQUENCE [LARGE SCALE GENOMIC DNA]</scope>
    <source>
        <strain evidence="4 5">DSM 45248</strain>
    </source>
</reference>
<protein>
    <submittedName>
        <fullName evidence="4">Thiamine pyrophosphate enzyme, C-terminal TPP binding domain</fullName>
    </submittedName>
</protein>
<evidence type="ECO:0000256" key="2">
    <source>
        <dbReference type="ARBA" id="ARBA00023239"/>
    </source>
</evidence>
<dbReference type="Proteomes" id="UP000198765">
    <property type="component" value="Chromosome I"/>
</dbReference>
<organism evidence="4 5">
    <name type="scientific">Micromonospora narathiwatensis</name>
    <dbReference type="NCBI Taxonomy" id="299146"/>
    <lineage>
        <taxon>Bacteria</taxon>
        <taxon>Bacillati</taxon>
        <taxon>Actinomycetota</taxon>
        <taxon>Actinomycetes</taxon>
        <taxon>Micromonosporales</taxon>
        <taxon>Micromonosporaceae</taxon>
        <taxon>Micromonospora</taxon>
    </lineage>
</organism>